<sequence length="414" mass="45951">MATTLPSGPPKRFFGENSGSFRNEPANDADYRRAYCTCSGECCRRFHSDDYKLVGLYGIRRHFVLSSPKRTMSVMEYMKARSTATFTGDELQALFDDGSHADMEEDEGDKETLSHRRKESSVGSRRPHEDDSGCLSSKRSRSGSDRPLADAGPLSSPRGGGDSTPSGVETSRTNPVRDPWMPTPSEIQSRYGNTVAPSPYALYACSGIKYDDITKELDFDPSTGQRRVYYIGLFHELRWYRNRKTSRRNRVPEWQAICQSWGAFVDNFNSNPAGYRERVCLARKRYERFSKRPKIERLHWGAVEVDIPCTVPFGIVCEDCHPGSSAASGRNTQSRAPDEYSSHSSFTPFGGAGGGGLRTQSPFPGRHAYGSSAAPTYRDSGISSPTNTKQIRTLGPNLMTNNSLDDSASFPLCI</sequence>
<feature type="region of interest" description="Disordered" evidence="1">
    <location>
        <begin position="100"/>
        <end position="184"/>
    </location>
</feature>
<reference evidence="2" key="1">
    <citation type="submission" date="2023-04" db="EMBL/GenBank/DDBJ databases">
        <title>Phytophthora fragariaefolia NBRC 109709.</title>
        <authorList>
            <person name="Ichikawa N."/>
            <person name="Sato H."/>
            <person name="Tonouchi N."/>
        </authorList>
    </citation>
    <scope>NUCLEOTIDE SEQUENCE</scope>
    <source>
        <strain evidence="2">NBRC 109709</strain>
    </source>
</reference>
<feature type="region of interest" description="Disordered" evidence="1">
    <location>
        <begin position="324"/>
        <end position="400"/>
    </location>
</feature>
<feature type="compositionally biased region" description="Polar residues" evidence="1">
    <location>
        <begin position="163"/>
        <end position="174"/>
    </location>
</feature>
<dbReference type="EMBL" id="BSXT01004479">
    <property type="protein sequence ID" value="GMF58003.1"/>
    <property type="molecule type" value="Genomic_DNA"/>
</dbReference>
<gene>
    <name evidence="2" type="ORF">Pfra01_002487800</name>
</gene>
<proteinExistence type="predicted"/>
<evidence type="ECO:0000313" key="3">
    <source>
        <dbReference type="Proteomes" id="UP001165121"/>
    </source>
</evidence>
<keyword evidence="3" id="KW-1185">Reference proteome</keyword>
<feature type="region of interest" description="Disordered" evidence="1">
    <location>
        <begin position="1"/>
        <end position="20"/>
    </location>
</feature>
<evidence type="ECO:0000256" key="1">
    <source>
        <dbReference type="SAM" id="MobiDB-lite"/>
    </source>
</evidence>
<feature type="compositionally biased region" description="Polar residues" evidence="1">
    <location>
        <begin position="325"/>
        <end position="335"/>
    </location>
</feature>
<evidence type="ECO:0000313" key="2">
    <source>
        <dbReference type="EMBL" id="GMF58003.1"/>
    </source>
</evidence>
<protein>
    <submittedName>
        <fullName evidence="2">Unnamed protein product</fullName>
    </submittedName>
</protein>
<comment type="caution">
    <text evidence="2">The sequence shown here is derived from an EMBL/GenBank/DDBJ whole genome shotgun (WGS) entry which is preliminary data.</text>
</comment>
<dbReference type="AlphaFoldDB" id="A0A9W7D548"/>
<organism evidence="2 3">
    <name type="scientific">Phytophthora fragariaefolia</name>
    <dbReference type="NCBI Taxonomy" id="1490495"/>
    <lineage>
        <taxon>Eukaryota</taxon>
        <taxon>Sar</taxon>
        <taxon>Stramenopiles</taxon>
        <taxon>Oomycota</taxon>
        <taxon>Peronosporomycetes</taxon>
        <taxon>Peronosporales</taxon>
        <taxon>Peronosporaceae</taxon>
        <taxon>Phytophthora</taxon>
    </lineage>
</organism>
<feature type="compositionally biased region" description="Polar residues" evidence="1">
    <location>
        <begin position="381"/>
        <end position="391"/>
    </location>
</feature>
<name>A0A9W7D548_9STRA</name>
<dbReference type="Proteomes" id="UP001165121">
    <property type="component" value="Unassembled WGS sequence"/>
</dbReference>
<accession>A0A9W7D548</accession>